<dbReference type="InterPro" id="IPR013766">
    <property type="entry name" value="Thioredoxin_domain"/>
</dbReference>
<dbReference type="PROSITE" id="PS00194">
    <property type="entry name" value="THIOREDOXIN_1"/>
    <property type="match status" value="1"/>
</dbReference>
<keyword evidence="3" id="KW-0249">Electron transport</keyword>
<dbReference type="CDD" id="cd02956">
    <property type="entry name" value="ybbN"/>
    <property type="match status" value="1"/>
</dbReference>
<feature type="domain" description="Thioredoxin" evidence="7">
    <location>
        <begin position="6"/>
        <end position="115"/>
    </location>
</feature>
<accession>A0A4Y9EL59</accession>
<evidence type="ECO:0000256" key="2">
    <source>
        <dbReference type="ARBA" id="ARBA00022448"/>
    </source>
</evidence>
<reference evidence="8 9" key="1">
    <citation type="submission" date="2019-02" db="EMBL/GenBank/DDBJ databases">
        <title>Polymorphobacter sp. isolated from the lake at the Tibet of China.</title>
        <authorList>
            <person name="Li A."/>
        </authorList>
    </citation>
    <scope>NUCLEOTIDE SEQUENCE [LARGE SCALE GENOMIC DNA]</scope>
    <source>
        <strain evidence="8 9">DJ1R-1</strain>
    </source>
</reference>
<protein>
    <recommendedName>
        <fullName evidence="6">Thioredoxin</fullName>
    </recommendedName>
</protein>
<dbReference type="GO" id="GO:0006950">
    <property type="term" value="P:response to stress"/>
    <property type="evidence" value="ECO:0007669"/>
    <property type="project" value="UniProtKB-ARBA"/>
</dbReference>
<dbReference type="PANTHER" id="PTHR45663">
    <property type="entry name" value="GEO12009P1"/>
    <property type="match status" value="1"/>
</dbReference>
<dbReference type="Pfam" id="PF14561">
    <property type="entry name" value="TPR_20"/>
    <property type="match status" value="1"/>
</dbReference>
<dbReference type="OrthoDB" id="9790390at2"/>
<dbReference type="RefSeq" id="WP_135246614.1">
    <property type="nucleotide sequence ID" value="NZ_SIHO01000003.1"/>
</dbReference>
<sequence>MASLATSQSERASIAAFKTDVIDASMNALILVDFWAEWCGPCKTLTPLLERVVATYAPRVQLVKIDVDKNQTLASQFRIESIPTVYAFLKGQPVDGFAGALGERELKTFIDRLLAAVPAAPAEADAAAQIEALAQAAADALAEGAAPQAEQMFAALAAEVPDRVEFAAGLARARVALGDLDGARAALAALPADAKHATLAQARAALALAEQATPVADLAGLAAKVAANPDDHALRIELAGGLMARGDRDGAAEALLESIRRDATWSDGAARARLLTLFEAVGLTDPWVVATRRKLSTLLFA</sequence>
<comment type="caution">
    <text evidence="8">The sequence shown here is derived from an EMBL/GenBank/DDBJ whole genome shotgun (WGS) entry which is preliminary data.</text>
</comment>
<evidence type="ECO:0000256" key="4">
    <source>
        <dbReference type="ARBA" id="ARBA00023157"/>
    </source>
</evidence>
<dbReference type="Gene3D" id="3.40.30.10">
    <property type="entry name" value="Glutaredoxin"/>
    <property type="match status" value="1"/>
</dbReference>
<dbReference type="EMBL" id="SIHO01000003">
    <property type="protein sequence ID" value="TFU01110.1"/>
    <property type="molecule type" value="Genomic_DNA"/>
</dbReference>
<dbReference type="InterPro" id="IPR017937">
    <property type="entry name" value="Thioredoxin_CS"/>
</dbReference>
<gene>
    <name evidence="8" type="primary">trxA</name>
    <name evidence="8" type="ORF">EUV02_12415</name>
</gene>
<dbReference type="InterPro" id="IPR011990">
    <property type="entry name" value="TPR-like_helical_dom_sf"/>
</dbReference>
<dbReference type="PROSITE" id="PS51352">
    <property type="entry name" value="THIOREDOXIN_2"/>
    <property type="match status" value="1"/>
</dbReference>
<dbReference type="FunFam" id="3.40.30.10:FF:000001">
    <property type="entry name" value="Thioredoxin"/>
    <property type="match status" value="1"/>
</dbReference>
<dbReference type="Proteomes" id="UP000297737">
    <property type="component" value="Unassembled WGS sequence"/>
</dbReference>
<dbReference type="GO" id="GO:0015035">
    <property type="term" value="F:protein-disulfide reductase activity"/>
    <property type="evidence" value="ECO:0007669"/>
    <property type="project" value="UniProtKB-UniRule"/>
</dbReference>
<dbReference type="Pfam" id="PF00085">
    <property type="entry name" value="Thioredoxin"/>
    <property type="match status" value="1"/>
</dbReference>
<keyword evidence="2" id="KW-0813">Transport</keyword>
<comment type="similarity">
    <text evidence="1">Belongs to the thioredoxin family.</text>
</comment>
<name>A0A4Y9EL59_9SPHN</name>
<dbReference type="Pfam" id="PF14559">
    <property type="entry name" value="TPR_19"/>
    <property type="match status" value="1"/>
</dbReference>
<evidence type="ECO:0000313" key="8">
    <source>
        <dbReference type="EMBL" id="TFU01110.1"/>
    </source>
</evidence>
<evidence type="ECO:0000256" key="5">
    <source>
        <dbReference type="ARBA" id="ARBA00023284"/>
    </source>
</evidence>
<dbReference type="InterPro" id="IPR036249">
    <property type="entry name" value="Thioredoxin-like_sf"/>
</dbReference>
<keyword evidence="5" id="KW-0676">Redox-active center</keyword>
<dbReference type="SUPFAM" id="SSF52833">
    <property type="entry name" value="Thioredoxin-like"/>
    <property type="match status" value="1"/>
</dbReference>
<evidence type="ECO:0000259" key="7">
    <source>
        <dbReference type="PROSITE" id="PS51352"/>
    </source>
</evidence>
<evidence type="ECO:0000256" key="6">
    <source>
        <dbReference type="NCBIfam" id="TIGR01068"/>
    </source>
</evidence>
<dbReference type="AlphaFoldDB" id="A0A4Y9EL59"/>
<dbReference type="InterPro" id="IPR005746">
    <property type="entry name" value="Thioredoxin"/>
</dbReference>
<keyword evidence="4" id="KW-1015">Disulfide bond</keyword>
<evidence type="ECO:0000256" key="3">
    <source>
        <dbReference type="ARBA" id="ARBA00022982"/>
    </source>
</evidence>
<organism evidence="8 9">
    <name type="scientific">Glacieibacterium arshaanense</name>
    <dbReference type="NCBI Taxonomy" id="2511025"/>
    <lineage>
        <taxon>Bacteria</taxon>
        <taxon>Pseudomonadati</taxon>
        <taxon>Pseudomonadota</taxon>
        <taxon>Alphaproteobacteria</taxon>
        <taxon>Sphingomonadales</taxon>
        <taxon>Sphingosinicellaceae</taxon>
        <taxon>Glacieibacterium</taxon>
    </lineage>
</organism>
<proteinExistence type="inferred from homology"/>
<dbReference type="PRINTS" id="PR00421">
    <property type="entry name" value="THIOREDOXIN"/>
</dbReference>
<dbReference type="GO" id="GO:0005829">
    <property type="term" value="C:cytosol"/>
    <property type="evidence" value="ECO:0007669"/>
    <property type="project" value="TreeGrafter"/>
</dbReference>
<dbReference type="NCBIfam" id="TIGR01068">
    <property type="entry name" value="thioredoxin"/>
    <property type="match status" value="1"/>
</dbReference>
<keyword evidence="9" id="KW-1185">Reference proteome</keyword>
<dbReference type="GO" id="GO:0045454">
    <property type="term" value="P:cell redox homeostasis"/>
    <property type="evidence" value="ECO:0007669"/>
    <property type="project" value="TreeGrafter"/>
</dbReference>
<dbReference type="PANTHER" id="PTHR45663:SF11">
    <property type="entry name" value="GEO12009P1"/>
    <property type="match status" value="1"/>
</dbReference>
<dbReference type="Gene3D" id="1.25.40.10">
    <property type="entry name" value="Tetratricopeptide repeat domain"/>
    <property type="match status" value="2"/>
</dbReference>
<evidence type="ECO:0000256" key="1">
    <source>
        <dbReference type="ARBA" id="ARBA00008987"/>
    </source>
</evidence>
<evidence type="ECO:0000313" key="9">
    <source>
        <dbReference type="Proteomes" id="UP000297737"/>
    </source>
</evidence>